<protein>
    <submittedName>
        <fullName evidence="2">Uncharacterized protein</fullName>
    </submittedName>
</protein>
<proteinExistence type="predicted"/>
<feature type="region of interest" description="Disordered" evidence="1">
    <location>
        <begin position="182"/>
        <end position="209"/>
    </location>
</feature>
<sequence>MAQLQPIQRVATSYKFYDLIRREPVDQVFFPGDTFVWRHPDHANVTLRLARNQANGSLVRRGPLEHFVWERQLLGGAWVELGESSGPTTTEVLCLALLGIHKTSRQIRNAWDRFEVFRPGANPASLGTLSDVRLDWWVRRVAAPAAIAAAPPPPPPPLPTAVQIAPSAAPVVAPIVAPASLPTLAAPPPPPPPSAVSAPPPAAPATSVASSFDMSLIDPRLLTN</sequence>
<reference evidence="2 3" key="1">
    <citation type="submission" date="2023-08" db="EMBL/GenBank/DDBJ databases">
        <title>Black Yeasts Isolated from many extreme environments.</title>
        <authorList>
            <person name="Coleine C."/>
            <person name="Stajich J.E."/>
            <person name="Selbmann L."/>
        </authorList>
    </citation>
    <scope>NUCLEOTIDE SEQUENCE [LARGE SCALE GENOMIC DNA]</scope>
    <source>
        <strain evidence="2 3">CCFEE 5792</strain>
    </source>
</reference>
<accession>A0AAV9MX65</accession>
<gene>
    <name evidence="2" type="ORF">LTR84_008456</name>
</gene>
<comment type="caution">
    <text evidence="2">The sequence shown here is derived from an EMBL/GenBank/DDBJ whole genome shotgun (WGS) entry which is preliminary data.</text>
</comment>
<evidence type="ECO:0000256" key="1">
    <source>
        <dbReference type="SAM" id="MobiDB-lite"/>
    </source>
</evidence>
<evidence type="ECO:0000313" key="3">
    <source>
        <dbReference type="Proteomes" id="UP001358417"/>
    </source>
</evidence>
<dbReference type="AlphaFoldDB" id="A0AAV9MX65"/>
<keyword evidence="3" id="KW-1185">Reference proteome</keyword>
<dbReference type="RefSeq" id="XP_064701907.1">
    <property type="nucleotide sequence ID" value="XM_064852002.1"/>
</dbReference>
<feature type="compositionally biased region" description="Pro residues" evidence="1">
    <location>
        <begin position="185"/>
        <end position="203"/>
    </location>
</feature>
<dbReference type="Proteomes" id="UP001358417">
    <property type="component" value="Unassembled WGS sequence"/>
</dbReference>
<dbReference type="EMBL" id="JAVRRD010000031">
    <property type="protein sequence ID" value="KAK5046313.1"/>
    <property type="molecule type" value="Genomic_DNA"/>
</dbReference>
<name>A0AAV9MX65_9EURO</name>
<dbReference type="GeneID" id="89976619"/>
<evidence type="ECO:0000313" key="2">
    <source>
        <dbReference type="EMBL" id="KAK5046313.1"/>
    </source>
</evidence>
<organism evidence="2 3">
    <name type="scientific">Exophiala bonariae</name>
    <dbReference type="NCBI Taxonomy" id="1690606"/>
    <lineage>
        <taxon>Eukaryota</taxon>
        <taxon>Fungi</taxon>
        <taxon>Dikarya</taxon>
        <taxon>Ascomycota</taxon>
        <taxon>Pezizomycotina</taxon>
        <taxon>Eurotiomycetes</taxon>
        <taxon>Chaetothyriomycetidae</taxon>
        <taxon>Chaetothyriales</taxon>
        <taxon>Herpotrichiellaceae</taxon>
        <taxon>Exophiala</taxon>
    </lineage>
</organism>